<dbReference type="OrthoDB" id="5452664at2"/>
<dbReference type="RefSeq" id="WP_005984722.1">
    <property type="nucleotide sequence ID" value="NZ_AOSV01000007.1"/>
</dbReference>
<accession>M5PW49</accession>
<gene>
    <name evidence="1" type="ORF">PCS_01046</name>
</gene>
<proteinExistence type="predicted"/>
<reference evidence="1 2" key="1">
    <citation type="journal article" date="2013" name="Genome Announc.">
        <title>Draft Genome Sequence for Desulfovibrio africanus Strain PCS.</title>
        <authorList>
            <person name="Brown S.D."/>
            <person name="Utturkar S.M."/>
            <person name="Arkin A.P."/>
            <person name="Deutschbauer A.M."/>
            <person name="Elias D.A."/>
            <person name="Hazen T.C."/>
            <person name="Chakraborty R."/>
        </authorList>
    </citation>
    <scope>NUCLEOTIDE SEQUENCE [LARGE SCALE GENOMIC DNA]</scope>
    <source>
        <strain evidence="1 2">PCS</strain>
    </source>
</reference>
<sequence>MTMNPADADRLRKHIVEVILEHVSRDEARRREALSEFFGVTLPAVDDAQTQRLAELVPPLLPVLYEKWANMFASRLFETVPEEQIEDLCRSGEKNRATLLLVYIMFMESERMEKQVAQDLRAHGLQLAPEAGQDAVASYLRARLSSLAAEARKLQ</sequence>
<evidence type="ECO:0000313" key="1">
    <source>
        <dbReference type="EMBL" id="EMG38220.1"/>
    </source>
</evidence>
<dbReference type="Proteomes" id="UP000011922">
    <property type="component" value="Unassembled WGS sequence"/>
</dbReference>
<evidence type="ECO:0000313" key="2">
    <source>
        <dbReference type="Proteomes" id="UP000011922"/>
    </source>
</evidence>
<comment type="caution">
    <text evidence="1">The sequence shown here is derived from an EMBL/GenBank/DDBJ whole genome shotgun (WGS) entry which is preliminary data.</text>
</comment>
<dbReference type="EMBL" id="AOSV01000007">
    <property type="protein sequence ID" value="EMG38220.1"/>
    <property type="molecule type" value="Genomic_DNA"/>
</dbReference>
<dbReference type="AlphaFoldDB" id="M5PW49"/>
<protein>
    <submittedName>
        <fullName evidence="1">Uncharacterized protein</fullName>
    </submittedName>
</protein>
<organism evidence="1 2">
    <name type="scientific">Desulfocurvibacter africanus PCS</name>
    <dbReference type="NCBI Taxonomy" id="1262666"/>
    <lineage>
        <taxon>Bacteria</taxon>
        <taxon>Pseudomonadati</taxon>
        <taxon>Thermodesulfobacteriota</taxon>
        <taxon>Desulfovibrionia</taxon>
        <taxon>Desulfovibrionales</taxon>
        <taxon>Desulfovibrionaceae</taxon>
        <taxon>Desulfocurvibacter</taxon>
    </lineage>
</organism>
<dbReference type="PATRIC" id="fig|1262666.3.peg.1061"/>
<name>M5PW49_DESAF</name>